<evidence type="ECO:0000313" key="11">
    <source>
        <dbReference type="Ensembl" id="ENSAMXP00005023987.1"/>
    </source>
</evidence>
<dbReference type="PROSITE" id="PS00027">
    <property type="entry name" value="HOMEOBOX_1"/>
    <property type="match status" value="1"/>
</dbReference>
<evidence type="ECO:0000256" key="2">
    <source>
        <dbReference type="ARBA" id="ARBA00022473"/>
    </source>
</evidence>
<dbReference type="PANTHER" id="PTHR24336:SF8">
    <property type="entry name" value="LADYBIRD EARLY-RELATED"/>
    <property type="match status" value="1"/>
</dbReference>
<dbReference type="OMA" id="NNTFRAM"/>
<dbReference type="Proteomes" id="UP000694621">
    <property type="component" value="Unplaced"/>
</dbReference>
<gene>
    <name evidence="11" type="primary">lbx1b</name>
    <name evidence="10" type="synonym">LBX1</name>
    <name evidence="10" type="ORF">AMEX_G24358</name>
</gene>
<evidence type="ECO:0000256" key="4">
    <source>
        <dbReference type="ARBA" id="ARBA00023155"/>
    </source>
</evidence>
<dbReference type="CDD" id="cd00086">
    <property type="entry name" value="homeodomain"/>
    <property type="match status" value="1"/>
</dbReference>
<evidence type="ECO:0000256" key="5">
    <source>
        <dbReference type="ARBA" id="ARBA00023242"/>
    </source>
</evidence>
<keyword evidence="4 6" id="KW-0371">Homeobox</keyword>
<reference evidence="11" key="2">
    <citation type="submission" date="2025-05" db="UniProtKB">
        <authorList>
            <consortium name="Ensembl"/>
        </authorList>
    </citation>
    <scope>IDENTIFICATION</scope>
</reference>
<evidence type="ECO:0000313" key="10">
    <source>
        <dbReference type="EMBL" id="KAG9262575.1"/>
    </source>
</evidence>
<dbReference type="GO" id="GO:1990837">
    <property type="term" value="F:sequence-specific double-stranded DNA binding"/>
    <property type="evidence" value="ECO:0007669"/>
    <property type="project" value="TreeGrafter"/>
</dbReference>
<dbReference type="GeneID" id="103028441"/>
<keyword evidence="5 6" id="KW-0539">Nucleus</keyword>
<dbReference type="InterPro" id="IPR009057">
    <property type="entry name" value="Homeodomain-like_sf"/>
</dbReference>
<feature type="region of interest" description="Disordered" evidence="8">
    <location>
        <begin position="187"/>
        <end position="275"/>
    </location>
</feature>
<dbReference type="GO" id="GO:0042692">
    <property type="term" value="P:muscle cell differentiation"/>
    <property type="evidence" value="ECO:0007669"/>
    <property type="project" value="Ensembl"/>
</dbReference>
<organism evidence="11 12">
    <name type="scientific">Astyanax mexicanus</name>
    <name type="common">Blind cave fish</name>
    <name type="synonym">Astyanax fasciatus mexicanus</name>
    <dbReference type="NCBI Taxonomy" id="7994"/>
    <lineage>
        <taxon>Eukaryota</taxon>
        <taxon>Metazoa</taxon>
        <taxon>Chordata</taxon>
        <taxon>Craniata</taxon>
        <taxon>Vertebrata</taxon>
        <taxon>Euteleostomi</taxon>
        <taxon>Actinopterygii</taxon>
        <taxon>Neopterygii</taxon>
        <taxon>Teleostei</taxon>
        <taxon>Ostariophysi</taxon>
        <taxon>Characiformes</taxon>
        <taxon>Characoidei</taxon>
        <taxon>Acestrorhamphidae</taxon>
        <taxon>Acestrorhamphinae</taxon>
        <taxon>Astyanax</taxon>
    </lineage>
</organism>
<dbReference type="InterPro" id="IPR051892">
    <property type="entry name" value="LBX_TF"/>
</dbReference>
<dbReference type="GO" id="GO:0060026">
    <property type="term" value="P:convergent extension"/>
    <property type="evidence" value="ECO:0007669"/>
    <property type="project" value="Ensembl"/>
</dbReference>
<dbReference type="Ensembl" id="ENSAMXT00005026487.1">
    <property type="protein sequence ID" value="ENSAMXP00005023987.1"/>
    <property type="gene ID" value="ENSAMXG00005012272.1"/>
</dbReference>
<dbReference type="Proteomes" id="UP000752171">
    <property type="component" value="Unassembled WGS sequence"/>
</dbReference>
<dbReference type="Pfam" id="PF00046">
    <property type="entry name" value="Homeodomain"/>
    <property type="match status" value="1"/>
</dbReference>
<dbReference type="AlphaFoldDB" id="A0A8B9JNB0"/>
<evidence type="ECO:0000256" key="7">
    <source>
        <dbReference type="RuleBase" id="RU000682"/>
    </source>
</evidence>
<sequence length="275" mass="30446">MASTEVLRVYQVIHHKTRMPRSSDHVPPKPLTPFSIADILSKPSIKPSIPRVGTCRGVSWSVKVRGRSSGTPQEPSALSALQELTNNTFRAMELVTTAAPPAGGKDELALVAQRIHPKKRRKARTAFTNHQLCELEKRFLFQRYLSPADRDRIAQQLGLTNAQVITWFQNRRAKLKRDLDEMRADVESTRALGSTTALPDLQRSGDGARGPSGPEAPETSQLDHGKKLAHKLSLAPALAFSDHTSQHSSGEHDDDDDDEDDAHKEDEDVEIDVDD</sequence>
<dbReference type="EMBL" id="JAICCE010000021">
    <property type="protein sequence ID" value="KAG9262575.1"/>
    <property type="molecule type" value="Genomic_DNA"/>
</dbReference>
<evidence type="ECO:0000259" key="9">
    <source>
        <dbReference type="PROSITE" id="PS50071"/>
    </source>
</evidence>
<feature type="DNA-binding region" description="Homeobox" evidence="6">
    <location>
        <begin position="120"/>
        <end position="179"/>
    </location>
</feature>
<evidence type="ECO:0000313" key="12">
    <source>
        <dbReference type="Proteomes" id="UP000694621"/>
    </source>
</evidence>
<dbReference type="PROSITE" id="PS50071">
    <property type="entry name" value="HOMEOBOX_2"/>
    <property type="match status" value="1"/>
</dbReference>
<dbReference type="KEGG" id="amex:103028441"/>
<dbReference type="FunFam" id="1.10.10.60:FF:000098">
    <property type="entry name" value="Transcription factor LBX1"/>
    <property type="match status" value="1"/>
</dbReference>
<comment type="subcellular location">
    <subcellularLocation>
        <location evidence="1 6 7">Nucleus</location>
    </subcellularLocation>
</comment>
<dbReference type="GO" id="GO:0005634">
    <property type="term" value="C:nucleus"/>
    <property type="evidence" value="ECO:0007669"/>
    <property type="project" value="UniProtKB-SubCell"/>
</dbReference>
<dbReference type="PANTHER" id="PTHR24336">
    <property type="entry name" value="TRANSCRIPTION FACTOR LBX"/>
    <property type="match status" value="1"/>
</dbReference>
<evidence type="ECO:0000256" key="3">
    <source>
        <dbReference type="ARBA" id="ARBA00023125"/>
    </source>
</evidence>
<dbReference type="SUPFAM" id="SSF46689">
    <property type="entry name" value="Homeodomain-like"/>
    <property type="match status" value="1"/>
</dbReference>
<dbReference type="SMART" id="SM00389">
    <property type="entry name" value="HOX"/>
    <property type="match status" value="1"/>
</dbReference>
<accession>A0A8B9JNB0</accession>
<reference evidence="10 13" key="1">
    <citation type="submission" date="2021-07" db="EMBL/GenBank/DDBJ databases">
        <authorList>
            <person name="Imarazene B."/>
            <person name="Zahm M."/>
            <person name="Klopp C."/>
            <person name="Cabau C."/>
            <person name="Beille S."/>
            <person name="Jouanno E."/>
            <person name="Castinel A."/>
            <person name="Lluch J."/>
            <person name="Gil L."/>
            <person name="Kuchtly C."/>
            <person name="Lopez Roques C."/>
            <person name="Donnadieu C."/>
            <person name="Parrinello H."/>
            <person name="Journot L."/>
            <person name="Du K."/>
            <person name="Schartl M."/>
            <person name="Retaux S."/>
            <person name="Guiguen Y."/>
        </authorList>
    </citation>
    <scope>NUCLEOTIDE SEQUENCE [LARGE SCALE GENOMIC DNA]</scope>
    <source>
        <strain evidence="10">Pach_M1</strain>
        <tissue evidence="10">Testis</tissue>
    </source>
</reference>
<proteinExistence type="predicted"/>
<dbReference type="GO" id="GO:0000981">
    <property type="term" value="F:DNA-binding transcription factor activity, RNA polymerase II-specific"/>
    <property type="evidence" value="ECO:0007669"/>
    <property type="project" value="InterPro"/>
</dbReference>
<dbReference type="RefSeq" id="XP_007246773.1">
    <property type="nucleotide sequence ID" value="XM_007246711.4"/>
</dbReference>
<dbReference type="InterPro" id="IPR001356">
    <property type="entry name" value="HD"/>
</dbReference>
<dbReference type="InterPro" id="IPR000047">
    <property type="entry name" value="HTH_motif"/>
</dbReference>
<dbReference type="InterPro" id="IPR017970">
    <property type="entry name" value="Homeobox_CS"/>
</dbReference>
<evidence type="ECO:0000256" key="8">
    <source>
        <dbReference type="SAM" id="MobiDB-lite"/>
    </source>
</evidence>
<dbReference type="OrthoDB" id="6159439at2759"/>
<dbReference type="Gene3D" id="1.10.10.60">
    <property type="entry name" value="Homeodomain-like"/>
    <property type="match status" value="1"/>
</dbReference>
<feature type="domain" description="Homeobox" evidence="9">
    <location>
        <begin position="118"/>
        <end position="178"/>
    </location>
</feature>
<evidence type="ECO:0000313" key="13">
    <source>
        <dbReference type="Proteomes" id="UP000752171"/>
    </source>
</evidence>
<keyword evidence="3 6" id="KW-0238">DNA-binding</keyword>
<name>A0A8B9JNB0_ASTMX</name>
<keyword evidence="2" id="KW-0217">Developmental protein</keyword>
<protein>
    <submittedName>
        <fullName evidence="10 11">Transcription factor LBX1-like</fullName>
    </submittedName>
</protein>
<evidence type="ECO:0000256" key="6">
    <source>
        <dbReference type="PROSITE-ProRule" id="PRU00108"/>
    </source>
</evidence>
<dbReference type="PRINTS" id="PR00031">
    <property type="entry name" value="HTHREPRESSR"/>
</dbReference>
<evidence type="ECO:0000256" key="1">
    <source>
        <dbReference type="ARBA" id="ARBA00004123"/>
    </source>
</evidence>